<feature type="region of interest" description="Disordered" evidence="1">
    <location>
        <begin position="51"/>
        <end position="184"/>
    </location>
</feature>
<feature type="compositionally biased region" description="Low complexity" evidence="1">
    <location>
        <begin position="82"/>
        <end position="92"/>
    </location>
</feature>
<feature type="compositionally biased region" description="Basic and acidic residues" evidence="1">
    <location>
        <begin position="142"/>
        <end position="152"/>
    </location>
</feature>
<feature type="region of interest" description="Disordered" evidence="1">
    <location>
        <begin position="1"/>
        <end position="28"/>
    </location>
</feature>
<proteinExistence type="predicted"/>
<dbReference type="InParanoid" id="A0A6P5K3Q0"/>
<feature type="compositionally biased region" description="Pro residues" evidence="1">
    <location>
        <begin position="113"/>
        <end position="122"/>
    </location>
</feature>
<evidence type="ECO:0000313" key="3">
    <source>
        <dbReference type="RefSeq" id="XP_020839928.1"/>
    </source>
</evidence>
<organism evidence="2 3">
    <name type="scientific">Phascolarctos cinereus</name>
    <name type="common">Koala</name>
    <dbReference type="NCBI Taxonomy" id="38626"/>
    <lineage>
        <taxon>Eukaryota</taxon>
        <taxon>Metazoa</taxon>
        <taxon>Chordata</taxon>
        <taxon>Craniata</taxon>
        <taxon>Vertebrata</taxon>
        <taxon>Euteleostomi</taxon>
        <taxon>Mammalia</taxon>
        <taxon>Metatheria</taxon>
        <taxon>Diprotodontia</taxon>
        <taxon>Phascolarctidae</taxon>
        <taxon>Phascolarctos</taxon>
    </lineage>
</organism>
<accession>A0A6P5K3Q0</accession>
<protein>
    <submittedName>
        <fullName evidence="3">Velvet complex subunit 2-like</fullName>
    </submittedName>
</protein>
<keyword evidence="2" id="KW-1185">Reference proteome</keyword>
<dbReference type="Proteomes" id="UP000515140">
    <property type="component" value="Unplaced"/>
</dbReference>
<dbReference type="RefSeq" id="XP_020839928.1">
    <property type="nucleotide sequence ID" value="XM_020984269.1"/>
</dbReference>
<evidence type="ECO:0000313" key="2">
    <source>
        <dbReference type="Proteomes" id="UP000515140"/>
    </source>
</evidence>
<reference evidence="3" key="1">
    <citation type="submission" date="2025-08" db="UniProtKB">
        <authorList>
            <consortium name="RefSeq"/>
        </authorList>
    </citation>
    <scope>IDENTIFICATION</scope>
    <source>
        <tissue evidence="3">Spleen</tissue>
    </source>
</reference>
<feature type="compositionally biased region" description="Low complexity" evidence="1">
    <location>
        <begin position="51"/>
        <end position="68"/>
    </location>
</feature>
<dbReference type="GeneID" id="110206696"/>
<name>A0A6P5K3Q0_PHACI</name>
<dbReference type="AlphaFoldDB" id="A0A6P5K3Q0"/>
<gene>
    <name evidence="3" type="primary">LOC110206696</name>
</gene>
<dbReference type="KEGG" id="pcw:110206696"/>
<sequence length="184" mass="19753">MHTHHTHTPTLTPPLMHTHHTPTPHTSLSMHTHIFPHPPYTLTTHPHTFPHTPPCTLTTHLPSHLPPMHTHHTPTSPPSRAPHPASKASHALTGPERTAQPRPLKFNTAPSSAYPPSPPLPHPLLLGQGGAIDKAASVRGTVQEKPRGKAPDGRPSSPARSLEPPGQRRSPEATKPGDGGGTWE</sequence>
<evidence type="ECO:0000256" key="1">
    <source>
        <dbReference type="SAM" id="MobiDB-lite"/>
    </source>
</evidence>